<feature type="domain" description="Integrase catalytic" evidence="3">
    <location>
        <begin position="251"/>
        <end position="416"/>
    </location>
</feature>
<dbReference type="InterPro" id="IPR050900">
    <property type="entry name" value="Transposase_IS3/IS150/IS904"/>
</dbReference>
<dbReference type="InterPro" id="IPR012337">
    <property type="entry name" value="RNaseH-like_sf"/>
</dbReference>
<keyword evidence="2" id="KW-0175">Coiled coil</keyword>
<evidence type="ECO:0000259" key="3">
    <source>
        <dbReference type="PROSITE" id="PS50994"/>
    </source>
</evidence>
<dbReference type="GO" id="GO:0003676">
    <property type="term" value="F:nucleic acid binding"/>
    <property type="evidence" value="ECO:0007669"/>
    <property type="project" value="InterPro"/>
</dbReference>
<dbReference type="AlphaFoldDB" id="A0A4M3JUC3"/>
<dbReference type="PANTHER" id="PTHR46889">
    <property type="entry name" value="TRANSPOSASE INSF FOR INSERTION SEQUENCE IS3B-RELATED"/>
    <property type="match status" value="1"/>
</dbReference>
<evidence type="ECO:0000313" key="4">
    <source>
        <dbReference type="EMBL" id="VRI35117.1"/>
    </source>
</evidence>
<dbReference type="Pfam" id="PF00665">
    <property type="entry name" value="rve"/>
    <property type="match status" value="1"/>
</dbReference>
<accession>A0A4M3JUC3</accession>
<dbReference type="InterPro" id="IPR009057">
    <property type="entry name" value="Homeodomain-like_sf"/>
</dbReference>
<dbReference type="Gene3D" id="3.30.420.10">
    <property type="entry name" value="Ribonuclease H-like superfamily/Ribonuclease H"/>
    <property type="match status" value="1"/>
</dbReference>
<evidence type="ECO:0000256" key="2">
    <source>
        <dbReference type="SAM" id="Coils"/>
    </source>
</evidence>
<name>A0A4M3JUC3_STREE</name>
<organism evidence="4 5">
    <name type="scientific">Streptococcus pneumoniae</name>
    <dbReference type="NCBI Taxonomy" id="1313"/>
    <lineage>
        <taxon>Bacteria</taxon>
        <taxon>Bacillati</taxon>
        <taxon>Bacillota</taxon>
        <taxon>Bacilli</taxon>
        <taxon>Lactobacillales</taxon>
        <taxon>Streptococcaceae</taxon>
        <taxon>Streptococcus</taxon>
    </lineage>
</organism>
<dbReference type="InterPro" id="IPR048020">
    <property type="entry name" value="Transpos_IS3"/>
</dbReference>
<dbReference type="PANTHER" id="PTHR46889:SF5">
    <property type="entry name" value="INTEGRASE PROTEIN"/>
    <property type="match status" value="1"/>
</dbReference>
<sequence>MKLSYEDKVQIYDLRKQGQSFKQLSKRFGMDVSGLKYMVKLIDRYGIEIVKKGKNRHYSSKLKQEMMDKALLEGCSQRSVSLDYALPNQGMLSFWLAQYKKNGYTIVEKTRGRPAKMGRKRKKTWEEMTELERLQEENERLRTEVAYLKKLKELEERDEALERERQRQLEKWFKEIKTEIQTIYNEHKGNYGYRRIHLELRNRGFVVNHKKVQRLMRILGLTARIRCKRKYSSYQGEIGKKAENLIQRQFEASRPMEKCYTDVTEFAIPNSTQKLYLSPVLDGFNSEIIAYHLSTSPNLEQVQTMLEQAFKEKHYENTILHSDQGWQYQHDSYHRFLESKGIQASMSRKGNSPDNGMMESFFGILKSEMFYGYEKSFRSLENLEQAIVDYIDYYNNKRIKVKLKGLSPVQYRTKSFE</sequence>
<dbReference type="EMBL" id="CABABW010000005">
    <property type="protein sequence ID" value="VRI35117.1"/>
    <property type="molecule type" value="Genomic_DNA"/>
</dbReference>
<dbReference type="PROSITE" id="PS50994">
    <property type="entry name" value="INTEGRASE"/>
    <property type="match status" value="1"/>
</dbReference>
<dbReference type="InterPro" id="IPR036397">
    <property type="entry name" value="RNaseH_sf"/>
</dbReference>
<dbReference type="SUPFAM" id="SSF53098">
    <property type="entry name" value="Ribonuclease H-like"/>
    <property type="match status" value="1"/>
</dbReference>
<evidence type="ECO:0000313" key="5">
    <source>
        <dbReference type="Proteomes" id="UP000304540"/>
    </source>
</evidence>
<dbReference type="SUPFAM" id="SSF46689">
    <property type="entry name" value="Homeodomain-like"/>
    <property type="match status" value="1"/>
</dbReference>
<dbReference type="GO" id="GO:0015074">
    <property type="term" value="P:DNA integration"/>
    <property type="evidence" value="ECO:0007669"/>
    <property type="project" value="InterPro"/>
</dbReference>
<protein>
    <submittedName>
        <fullName evidence="4">IS3-Spn1, transposase</fullName>
    </submittedName>
</protein>
<dbReference type="InterPro" id="IPR001584">
    <property type="entry name" value="Integrase_cat-core"/>
</dbReference>
<comment type="function">
    <text evidence="1">Involved in the transposition of the insertion sequence.</text>
</comment>
<reference evidence="4 5" key="1">
    <citation type="submission" date="2019-04" db="EMBL/GenBank/DDBJ databases">
        <authorList>
            <consortium name="Pathogen Informatics"/>
        </authorList>
    </citation>
    <scope>NUCLEOTIDE SEQUENCE [LARGE SCALE GENOMIC DNA]</scope>
    <source>
        <strain evidence="4 5">GPSC232</strain>
    </source>
</reference>
<proteinExistence type="predicted"/>
<dbReference type="Pfam" id="PF13333">
    <property type="entry name" value="rve_2"/>
    <property type="match status" value="1"/>
</dbReference>
<dbReference type="NCBIfam" id="NF033516">
    <property type="entry name" value="transpos_IS3"/>
    <property type="match status" value="1"/>
</dbReference>
<gene>
    <name evidence="4" type="ORF">SAMEA3381574_00839</name>
</gene>
<dbReference type="Pfam" id="PF13276">
    <property type="entry name" value="HTH_21"/>
    <property type="match status" value="1"/>
</dbReference>
<dbReference type="Proteomes" id="UP000304540">
    <property type="component" value="Unassembled WGS sequence"/>
</dbReference>
<dbReference type="InterPro" id="IPR025948">
    <property type="entry name" value="HTH-like_dom"/>
</dbReference>
<feature type="coiled-coil region" evidence="2">
    <location>
        <begin position="124"/>
        <end position="171"/>
    </location>
</feature>
<evidence type="ECO:0000256" key="1">
    <source>
        <dbReference type="ARBA" id="ARBA00002286"/>
    </source>
</evidence>